<evidence type="ECO:0000313" key="6">
    <source>
        <dbReference type="Proteomes" id="UP000270468"/>
    </source>
</evidence>
<dbReference type="InterPro" id="IPR009875">
    <property type="entry name" value="PilZ_domain"/>
</dbReference>
<sequence length="874" mass="99711">MTLFSKLFNSVKNSIPPPTSTNPATDDKTSLSNDLIIQNIVKMIGVGIWNYEMETGKLDCSDEVFDIYGIEKTENVNYEVFTSRVHPDDHTSFVVAYRSAVENGIGFRTAFHIVRDDGSIRLLDQYTDLVFDEDQKILRVIGTTFDITEQQKSQQNPDGKQGNLKEIARFLEVGIWTVDTATNKVLFCSKGMEPICGYSSSVFEMNIMSWGDIVFHEDFQDYRDRQEMLKREKLPQSEYRIVHKNGEIRWVRDESIPTYDEAGKLIRLDGIITDITEQKSTQSQLDYLARLAYHDDLTELPNRRMFNEEVNALLEKSALFDSKFAVLYLDMDGFKKVNDTLGHHTGDELLKEFSLRLKLCISSHDFVARLGGDEFSVLIRNMKGREQIEEIASKMIDLLGEPYLIGESELFVTVSIGIAVFPIDGESAETLLERADLSLYRIKEKGKNNYKFYNQSMTEDAYKSYSLERDLRKAVDRNEFEMYYQAKINAKTNGLVGAEALIRWNHPNGNRIFPGDFIPLAEENGMIFAITIWTFRAACEQLKRWEKGGLTTVPISVNISPEIFDRQDWVETLLQIMDETNVDPGLLELEITEGVLIQNDETFITSIETLKQSGIKISIDDFGTGYSSLLYLKKFKVDTIKIDQSFTRELLNNDVSLILKAIIRLAHELDMTVIAEGVETAEQATYLRQNECDQIQGYLISKPIPVGEFVQLLENPVIQIAKGKSRQPAQNRRKGFRVEMIFPLGSTMTVIQYKEKSVRVGAIEVLVENIGLGGLRFMSHVALPVDDDILLEFGTTILDEALKLTGHIVWKENIGEFHQYGVQFKLSENEQPALVKLLNSFAIQVRKNPYLPNCNFVKVEKMRYLKAIRNGVEV</sequence>
<organism evidence="5 6">
    <name type="scientific">Filibacter tadaridae</name>
    <dbReference type="NCBI Taxonomy" id="2483811"/>
    <lineage>
        <taxon>Bacteria</taxon>
        <taxon>Bacillati</taxon>
        <taxon>Bacillota</taxon>
        <taxon>Bacilli</taxon>
        <taxon>Bacillales</taxon>
        <taxon>Caryophanaceae</taxon>
        <taxon>Filibacter</taxon>
    </lineage>
</organism>
<dbReference type="InterPro" id="IPR000160">
    <property type="entry name" value="GGDEF_dom"/>
</dbReference>
<dbReference type="EC" id="3.1.4.52" evidence="5"/>
<dbReference type="InterPro" id="IPR001610">
    <property type="entry name" value="PAC"/>
</dbReference>
<dbReference type="InterPro" id="IPR035965">
    <property type="entry name" value="PAS-like_dom_sf"/>
</dbReference>
<evidence type="ECO:0000313" key="5">
    <source>
        <dbReference type="EMBL" id="VDC24879.1"/>
    </source>
</evidence>
<dbReference type="CDD" id="cd00130">
    <property type="entry name" value="PAS"/>
    <property type="match status" value="2"/>
</dbReference>
<dbReference type="SMART" id="SM00052">
    <property type="entry name" value="EAL"/>
    <property type="match status" value="1"/>
</dbReference>
<dbReference type="InterPro" id="IPR013655">
    <property type="entry name" value="PAS_fold_3"/>
</dbReference>
<dbReference type="CDD" id="cd01948">
    <property type="entry name" value="EAL"/>
    <property type="match status" value="1"/>
</dbReference>
<evidence type="ECO:0000259" key="2">
    <source>
        <dbReference type="PROSITE" id="PS50113"/>
    </source>
</evidence>
<dbReference type="EMBL" id="UXAV01000031">
    <property type="protein sequence ID" value="VDC24879.1"/>
    <property type="molecule type" value="Genomic_DNA"/>
</dbReference>
<dbReference type="PROSITE" id="PS50883">
    <property type="entry name" value="EAL"/>
    <property type="match status" value="1"/>
</dbReference>
<feature type="domain" description="GGDEF" evidence="4">
    <location>
        <begin position="322"/>
        <end position="455"/>
    </location>
</feature>
<dbReference type="PANTHER" id="PTHR44757:SF2">
    <property type="entry name" value="BIOFILM ARCHITECTURE MAINTENANCE PROTEIN MBAA"/>
    <property type="match status" value="1"/>
</dbReference>
<dbReference type="PANTHER" id="PTHR44757">
    <property type="entry name" value="DIGUANYLATE CYCLASE DGCP"/>
    <property type="match status" value="1"/>
</dbReference>
<dbReference type="Pfam" id="PF07238">
    <property type="entry name" value="PilZ"/>
    <property type="match status" value="1"/>
</dbReference>
<evidence type="ECO:0000259" key="1">
    <source>
        <dbReference type="PROSITE" id="PS50112"/>
    </source>
</evidence>
<dbReference type="SUPFAM" id="SSF55785">
    <property type="entry name" value="PYP-like sensor domain (PAS domain)"/>
    <property type="match status" value="2"/>
</dbReference>
<dbReference type="FunFam" id="3.30.70.270:FF:000001">
    <property type="entry name" value="Diguanylate cyclase domain protein"/>
    <property type="match status" value="1"/>
</dbReference>
<dbReference type="InterPro" id="IPR000700">
    <property type="entry name" value="PAS-assoc_C"/>
</dbReference>
<dbReference type="InterPro" id="IPR000014">
    <property type="entry name" value="PAS"/>
</dbReference>
<dbReference type="SMART" id="SM00267">
    <property type="entry name" value="GGDEF"/>
    <property type="match status" value="1"/>
</dbReference>
<evidence type="ECO:0000259" key="4">
    <source>
        <dbReference type="PROSITE" id="PS50887"/>
    </source>
</evidence>
<dbReference type="SMART" id="SM00086">
    <property type="entry name" value="PAC"/>
    <property type="match status" value="2"/>
</dbReference>
<dbReference type="Gene3D" id="3.20.20.450">
    <property type="entry name" value="EAL domain"/>
    <property type="match status" value="1"/>
</dbReference>
<evidence type="ECO:0000259" key="3">
    <source>
        <dbReference type="PROSITE" id="PS50883"/>
    </source>
</evidence>
<dbReference type="AlphaFoldDB" id="A0A3P5X8V6"/>
<dbReference type="GO" id="GO:0035438">
    <property type="term" value="F:cyclic-di-GMP binding"/>
    <property type="evidence" value="ECO:0007669"/>
    <property type="project" value="InterPro"/>
</dbReference>
<dbReference type="PROSITE" id="PS50887">
    <property type="entry name" value="GGDEF"/>
    <property type="match status" value="1"/>
</dbReference>
<dbReference type="SUPFAM" id="SSF141868">
    <property type="entry name" value="EAL domain-like"/>
    <property type="match status" value="1"/>
</dbReference>
<dbReference type="GO" id="GO:0071111">
    <property type="term" value="F:cyclic-guanylate-specific phosphodiesterase activity"/>
    <property type="evidence" value="ECO:0007669"/>
    <property type="project" value="UniProtKB-EC"/>
</dbReference>
<dbReference type="InterPro" id="IPR035919">
    <property type="entry name" value="EAL_sf"/>
</dbReference>
<proteinExistence type="predicted"/>
<protein>
    <submittedName>
        <fullName evidence="5">Cyclic di-GMP phosphodiesterase Gmr</fullName>
        <ecNumber evidence="5">3.1.4.52</ecNumber>
    </submittedName>
</protein>
<dbReference type="InterPro" id="IPR052155">
    <property type="entry name" value="Biofilm_reg_signaling"/>
</dbReference>
<keyword evidence="6" id="KW-1185">Reference proteome</keyword>
<dbReference type="NCBIfam" id="TIGR00254">
    <property type="entry name" value="GGDEF"/>
    <property type="match status" value="1"/>
</dbReference>
<dbReference type="Gene3D" id="3.30.450.20">
    <property type="entry name" value="PAS domain"/>
    <property type="match status" value="2"/>
</dbReference>
<gene>
    <name evidence="5" type="primary">gmr_2</name>
    <name evidence="5" type="ORF">FILTAD_01115</name>
</gene>
<feature type="domain" description="PAC" evidence="2">
    <location>
        <begin position="107"/>
        <end position="159"/>
    </location>
</feature>
<feature type="domain" description="EAL" evidence="3">
    <location>
        <begin position="464"/>
        <end position="717"/>
    </location>
</feature>
<dbReference type="PROSITE" id="PS50113">
    <property type="entry name" value="PAC"/>
    <property type="match status" value="2"/>
</dbReference>
<feature type="domain" description="PAC" evidence="2">
    <location>
        <begin position="235"/>
        <end position="287"/>
    </location>
</feature>
<keyword evidence="5" id="KW-0378">Hydrolase</keyword>
<dbReference type="Pfam" id="PF00563">
    <property type="entry name" value="EAL"/>
    <property type="match status" value="1"/>
</dbReference>
<dbReference type="Gene3D" id="2.10.70.100">
    <property type="match status" value="1"/>
</dbReference>
<dbReference type="CDD" id="cd01949">
    <property type="entry name" value="GGDEF"/>
    <property type="match status" value="1"/>
</dbReference>
<dbReference type="Pfam" id="PF08447">
    <property type="entry name" value="PAS_3"/>
    <property type="match status" value="2"/>
</dbReference>
<dbReference type="InterPro" id="IPR043128">
    <property type="entry name" value="Rev_trsase/Diguanyl_cyclase"/>
</dbReference>
<accession>A0A3P5X8V6</accession>
<feature type="domain" description="PAS" evidence="1">
    <location>
        <begin position="61"/>
        <end position="104"/>
    </location>
</feature>
<name>A0A3P5X8V6_9BACL</name>
<dbReference type="Proteomes" id="UP000270468">
    <property type="component" value="Unassembled WGS sequence"/>
</dbReference>
<dbReference type="PROSITE" id="PS50112">
    <property type="entry name" value="PAS"/>
    <property type="match status" value="1"/>
</dbReference>
<dbReference type="Pfam" id="PF00990">
    <property type="entry name" value="GGDEF"/>
    <property type="match status" value="1"/>
</dbReference>
<reference evidence="5 6" key="1">
    <citation type="submission" date="2018-11" db="EMBL/GenBank/DDBJ databases">
        <authorList>
            <person name="Criscuolo A."/>
        </authorList>
    </citation>
    <scope>NUCLEOTIDE SEQUENCE [LARGE SCALE GENOMIC DNA]</scope>
    <source>
        <strain evidence="5">ATB-66</strain>
    </source>
</reference>
<dbReference type="InterPro" id="IPR001633">
    <property type="entry name" value="EAL_dom"/>
</dbReference>
<dbReference type="SUPFAM" id="SSF55073">
    <property type="entry name" value="Nucleotide cyclase"/>
    <property type="match status" value="1"/>
</dbReference>
<dbReference type="Gene3D" id="3.30.70.270">
    <property type="match status" value="1"/>
</dbReference>
<dbReference type="InterPro" id="IPR029787">
    <property type="entry name" value="Nucleotide_cyclase"/>
</dbReference>
<dbReference type="NCBIfam" id="TIGR00229">
    <property type="entry name" value="sensory_box"/>
    <property type="match status" value="1"/>
</dbReference>